<evidence type="ECO:0000313" key="3">
    <source>
        <dbReference type="Proteomes" id="UP000550501"/>
    </source>
</evidence>
<name>A0A839Q2Z0_MYCIR</name>
<keyword evidence="3" id="KW-1185">Reference proteome</keyword>
<dbReference type="RefSeq" id="WP_183467046.1">
    <property type="nucleotide sequence ID" value="NZ_JACHVU010000002.1"/>
</dbReference>
<dbReference type="EMBL" id="JACHVU010000002">
    <property type="protein sequence ID" value="MBB2989783.1"/>
    <property type="molecule type" value="Genomic_DNA"/>
</dbReference>
<reference evidence="2 3" key="1">
    <citation type="submission" date="2020-08" db="EMBL/GenBank/DDBJ databases">
        <title>The Agave Microbiome: Exploring the role of microbial communities in plant adaptations to desert environments.</title>
        <authorList>
            <person name="Partida-Martinez L.P."/>
        </authorList>
    </citation>
    <scope>NUCLEOTIDE SEQUENCE [LARGE SCALE GENOMIC DNA]</scope>
    <source>
        <strain evidence="2 3">AT2.18</strain>
    </source>
</reference>
<dbReference type="Proteomes" id="UP000550501">
    <property type="component" value="Unassembled WGS sequence"/>
</dbReference>
<evidence type="ECO:0000256" key="1">
    <source>
        <dbReference type="SAM" id="SignalP"/>
    </source>
</evidence>
<proteinExistence type="predicted"/>
<organism evidence="2 3">
    <name type="scientific">Mycolicibacterium iranicum</name>
    <name type="common">Mycobacterium iranicum</name>
    <dbReference type="NCBI Taxonomy" id="912594"/>
    <lineage>
        <taxon>Bacteria</taxon>
        <taxon>Bacillati</taxon>
        <taxon>Actinomycetota</taxon>
        <taxon>Actinomycetes</taxon>
        <taxon>Mycobacteriales</taxon>
        <taxon>Mycobacteriaceae</taxon>
        <taxon>Mycolicibacterium</taxon>
    </lineage>
</organism>
<feature type="signal peptide" evidence="1">
    <location>
        <begin position="1"/>
        <end position="27"/>
    </location>
</feature>
<evidence type="ECO:0000313" key="2">
    <source>
        <dbReference type="EMBL" id="MBB2989783.1"/>
    </source>
</evidence>
<accession>A0A839Q2Z0</accession>
<feature type="chain" id="PRO_5032766182" description="PASTA domain-containing protein" evidence="1">
    <location>
        <begin position="28"/>
        <end position="97"/>
    </location>
</feature>
<keyword evidence="1" id="KW-0732">Signal</keyword>
<gene>
    <name evidence="2" type="ORF">FHR72_001246</name>
</gene>
<sequence length="97" mass="9595">MKYLTVATGLAVGLSAAAFGLAGVASAAPAGPGNASETISALEQLGNTVIVDRLSEAPLPEASVVSVRPGAAVQEMAWDADAGRPASTGQVVYVTVR</sequence>
<protein>
    <recommendedName>
        <fullName evidence="4">PASTA domain-containing protein</fullName>
    </recommendedName>
</protein>
<comment type="caution">
    <text evidence="2">The sequence shown here is derived from an EMBL/GenBank/DDBJ whole genome shotgun (WGS) entry which is preliminary data.</text>
</comment>
<dbReference type="AlphaFoldDB" id="A0A839Q2Z0"/>
<evidence type="ECO:0008006" key="4">
    <source>
        <dbReference type="Google" id="ProtNLM"/>
    </source>
</evidence>